<evidence type="ECO:0000256" key="5">
    <source>
        <dbReference type="ARBA" id="ARBA00022679"/>
    </source>
</evidence>
<feature type="transmembrane region" description="Helical" evidence="8">
    <location>
        <begin position="144"/>
        <end position="163"/>
    </location>
</feature>
<dbReference type="EC" id="2.7.13.3" evidence="3"/>
<dbReference type="AlphaFoldDB" id="A0A171DQV1"/>
<evidence type="ECO:0000256" key="6">
    <source>
        <dbReference type="ARBA" id="ARBA00022777"/>
    </source>
</evidence>
<feature type="transmembrane region" description="Helical" evidence="8">
    <location>
        <begin position="88"/>
        <end position="113"/>
    </location>
</feature>
<dbReference type="Proteomes" id="UP000077701">
    <property type="component" value="Unassembled WGS sequence"/>
</dbReference>
<dbReference type="OrthoDB" id="9813151at2"/>
<protein>
    <recommendedName>
        <fullName evidence="3">histidine kinase</fullName>
        <ecNumber evidence="3">2.7.13.3</ecNumber>
    </recommendedName>
</protein>
<dbReference type="SUPFAM" id="SSF55874">
    <property type="entry name" value="ATPase domain of HSP90 chaperone/DNA topoisomerase II/histidine kinase"/>
    <property type="match status" value="1"/>
</dbReference>
<dbReference type="InterPro" id="IPR003594">
    <property type="entry name" value="HATPase_dom"/>
</dbReference>
<dbReference type="SMART" id="SM00388">
    <property type="entry name" value="HisKA"/>
    <property type="match status" value="1"/>
</dbReference>
<dbReference type="InterPro" id="IPR004358">
    <property type="entry name" value="Sig_transdc_His_kin-like_C"/>
</dbReference>
<dbReference type="Gene3D" id="1.10.287.130">
    <property type="match status" value="1"/>
</dbReference>
<dbReference type="InterPro" id="IPR005467">
    <property type="entry name" value="His_kinase_dom"/>
</dbReference>
<dbReference type="PRINTS" id="PR00344">
    <property type="entry name" value="BCTRLSENSOR"/>
</dbReference>
<keyword evidence="7" id="KW-0902">Two-component regulatory system</keyword>
<keyword evidence="8" id="KW-1133">Transmembrane helix</keyword>
<evidence type="ECO:0000259" key="9">
    <source>
        <dbReference type="PROSITE" id="PS50109"/>
    </source>
</evidence>
<dbReference type="GO" id="GO:0000155">
    <property type="term" value="F:phosphorelay sensor kinase activity"/>
    <property type="evidence" value="ECO:0007669"/>
    <property type="project" value="InterPro"/>
</dbReference>
<feature type="transmembrane region" description="Helical" evidence="8">
    <location>
        <begin position="47"/>
        <end position="68"/>
    </location>
</feature>
<dbReference type="SMART" id="SM00387">
    <property type="entry name" value="HATPase_c"/>
    <property type="match status" value="1"/>
</dbReference>
<evidence type="ECO:0000256" key="3">
    <source>
        <dbReference type="ARBA" id="ARBA00012438"/>
    </source>
</evidence>
<dbReference type="GO" id="GO:0005886">
    <property type="term" value="C:plasma membrane"/>
    <property type="evidence" value="ECO:0007669"/>
    <property type="project" value="UniProtKB-SubCell"/>
</dbReference>
<comment type="subcellular location">
    <subcellularLocation>
        <location evidence="2">Cell membrane</location>
    </subcellularLocation>
</comment>
<evidence type="ECO:0000313" key="11">
    <source>
        <dbReference type="Proteomes" id="UP000077701"/>
    </source>
</evidence>
<dbReference type="Pfam" id="PF00512">
    <property type="entry name" value="HisKA"/>
    <property type="match status" value="1"/>
</dbReference>
<dbReference type="EMBL" id="BDCX01000031">
    <property type="protein sequence ID" value="GAT71435.1"/>
    <property type="molecule type" value="Genomic_DNA"/>
</dbReference>
<feature type="domain" description="Histidine kinase" evidence="9">
    <location>
        <begin position="189"/>
        <end position="397"/>
    </location>
</feature>
<keyword evidence="11" id="KW-1185">Reference proteome</keyword>
<reference evidence="10 11" key="1">
    <citation type="journal article" date="2016" name="Genome Announc.">
        <title>Draft Genome Sequence of Planomonospora sphaerica JCM9374, a Rare Actinomycete.</title>
        <authorList>
            <person name="Dohra H."/>
            <person name="Suzuki T."/>
            <person name="Inoue Y."/>
            <person name="Kodani S."/>
        </authorList>
    </citation>
    <scope>NUCLEOTIDE SEQUENCE [LARGE SCALE GENOMIC DNA]</scope>
    <source>
        <strain evidence="10 11">JCM 9374</strain>
    </source>
</reference>
<feature type="transmembrane region" description="Helical" evidence="8">
    <location>
        <begin position="120"/>
        <end position="138"/>
    </location>
</feature>
<keyword evidence="8" id="KW-0812">Transmembrane</keyword>
<dbReference type="PANTHER" id="PTHR43711:SF1">
    <property type="entry name" value="HISTIDINE KINASE 1"/>
    <property type="match status" value="1"/>
</dbReference>
<dbReference type="InterPro" id="IPR036890">
    <property type="entry name" value="HATPase_C_sf"/>
</dbReference>
<sequence>MVVMVRQWSVLGEGPVHAARQMALLFTVGIALTVVKALSVPADQQPVFVGLAALQAVAAAAGWWPIWARLHPWAPLALTLPAFVVLSVSMWAAGGLAAGAAPFFVLVFVWIGLHFSARAVLAVAPVALLAYLTPVIIAGRLAGILLSAALFIPTLVAVAALIARQVDHQRRDRAALRRAERWRAALTSTLAHDVRSPLTSVQFVLETLHDDEGDLPPAQRRKFTEMALRQTARIRRLATSLLDADRVDADGRLRLDLQPVPLRAAIDDALAHLQAPITVDMDHDVKVRADPARLEQILINLLTNALRHGEPPIVISAAPAPASGGQVALCVRDHGLGVPDDKREVLFSRFSSTDAAPESVGLGLWITRELARAHGGDVVYTPADPGACFTVTLPAADPAPADPADDRP</sequence>
<organism evidence="10 11">
    <name type="scientific">Planomonospora sphaerica</name>
    <dbReference type="NCBI Taxonomy" id="161355"/>
    <lineage>
        <taxon>Bacteria</taxon>
        <taxon>Bacillati</taxon>
        <taxon>Actinomycetota</taxon>
        <taxon>Actinomycetes</taxon>
        <taxon>Streptosporangiales</taxon>
        <taxon>Streptosporangiaceae</taxon>
        <taxon>Planomonospora</taxon>
    </lineage>
</organism>
<dbReference type="CDD" id="cd00082">
    <property type="entry name" value="HisKA"/>
    <property type="match status" value="1"/>
</dbReference>
<dbReference type="InterPro" id="IPR036097">
    <property type="entry name" value="HisK_dim/P_sf"/>
</dbReference>
<comment type="caution">
    <text evidence="10">The sequence shown here is derived from an EMBL/GenBank/DDBJ whole genome shotgun (WGS) entry which is preliminary data.</text>
</comment>
<evidence type="ECO:0000313" key="10">
    <source>
        <dbReference type="EMBL" id="GAT71435.1"/>
    </source>
</evidence>
<dbReference type="CDD" id="cd00075">
    <property type="entry name" value="HATPase"/>
    <property type="match status" value="1"/>
</dbReference>
<keyword evidence="8" id="KW-0472">Membrane</keyword>
<dbReference type="Pfam" id="PF02518">
    <property type="entry name" value="HATPase_c"/>
    <property type="match status" value="1"/>
</dbReference>
<dbReference type="PANTHER" id="PTHR43711">
    <property type="entry name" value="TWO-COMPONENT HISTIDINE KINASE"/>
    <property type="match status" value="1"/>
</dbReference>
<comment type="catalytic activity">
    <reaction evidence="1">
        <text>ATP + protein L-histidine = ADP + protein N-phospho-L-histidine.</text>
        <dbReference type="EC" id="2.7.13.3"/>
    </reaction>
</comment>
<gene>
    <name evidence="10" type="ORF">PS9374_07126</name>
</gene>
<evidence type="ECO:0000256" key="8">
    <source>
        <dbReference type="SAM" id="Phobius"/>
    </source>
</evidence>
<reference evidence="11" key="2">
    <citation type="submission" date="2016-04" db="EMBL/GenBank/DDBJ databases">
        <title>Planomonospora sphaerica JCM9374 whole genome shotgun sequence.</title>
        <authorList>
            <person name="Suzuki T."/>
            <person name="Dohra H."/>
            <person name="Kodani S."/>
        </authorList>
    </citation>
    <scope>NUCLEOTIDE SEQUENCE [LARGE SCALE GENOMIC DNA]</scope>
    <source>
        <strain evidence="11">JCM 9374</strain>
    </source>
</reference>
<name>A0A171DQV1_9ACTN</name>
<keyword evidence="6 10" id="KW-0418">Kinase</keyword>
<dbReference type="SUPFAM" id="SSF47384">
    <property type="entry name" value="Homodimeric domain of signal transducing histidine kinase"/>
    <property type="match status" value="1"/>
</dbReference>
<evidence type="ECO:0000256" key="4">
    <source>
        <dbReference type="ARBA" id="ARBA00022553"/>
    </source>
</evidence>
<accession>A0A171DQV1</accession>
<evidence type="ECO:0000256" key="1">
    <source>
        <dbReference type="ARBA" id="ARBA00000085"/>
    </source>
</evidence>
<dbReference type="InterPro" id="IPR050736">
    <property type="entry name" value="Sensor_HK_Regulatory"/>
</dbReference>
<dbReference type="PROSITE" id="PS50109">
    <property type="entry name" value="HIS_KIN"/>
    <property type="match status" value="1"/>
</dbReference>
<keyword evidence="4" id="KW-0597">Phosphoprotein</keyword>
<evidence type="ECO:0000256" key="7">
    <source>
        <dbReference type="ARBA" id="ARBA00023012"/>
    </source>
</evidence>
<evidence type="ECO:0000256" key="2">
    <source>
        <dbReference type="ARBA" id="ARBA00004236"/>
    </source>
</evidence>
<dbReference type="Gene3D" id="3.30.565.10">
    <property type="entry name" value="Histidine kinase-like ATPase, C-terminal domain"/>
    <property type="match status" value="1"/>
</dbReference>
<dbReference type="STRING" id="161355.PS9374_07126"/>
<keyword evidence="5" id="KW-0808">Transferase</keyword>
<feature type="transmembrane region" description="Helical" evidence="8">
    <location>
        <begin position="18"/>
        <end position="35"/>
    </location>
</feature>
<proteinExistence type="predicted"/>
<dbReference type="InterPro" id="IPR003661">
    <property type="entry name" value="HisK_dim/P_dom"/>
</dbReference>